<dbReference type="InterPro" id="IPR041118">
    <property type="entry name" value="Rx_N"/>
</dbReference>
<dbReference type="Gene3D" id="1.20.5.4130">
    <property type="match status" value="1"/>
</dbReference>
<keyword evidence="3" id="KW-0677">Repeat</keyword>
<dbReference type="Pfam" id="PF00931">
    <property type="entry name" value="NB-ARC"/>
    <property type="match status" value="1"/>
</dbReference>
<dbReference type="Pfam" id="PF18052">
    <property type="entry name" value="Rx_N"/>
    <property type="match status" value="1"/>
</dbReference>
<evidence type="ECO:0000313" key="11">
    <source>
        <dbReference type="EMBL" id="CAD6257492.1"/>
    </source>
</evidence>
<dbReference type="SUPFAM" id="SSF52047">
    <property type="entry name" value="RNI-like"/>
    <property type="match status" value="1"/>
</dbReference>
<keyword evidence="5" id="KW-0611">Plant defense</keyword>
<dbReference type="PANTHER" id="PTHR23155:SF1095">
    <property type="entry name" value="OS05G0250700 PROTEIN"/>
    <property type="match status" value="1"/>
</dbReference>
<organism evidence="11 12">
    <name type="scientific">Miscanthus lutarioriparius</name>
    <dbReference type="NCBI Taxonomy" id="422564"/>
    <lineage>
        <taxon>Eukaryota</taxon>
        <taxon>Viridiplantae</taxon>
        <taxon>Streptophyta</taxon>
        <taxon>Embryophyta</taxon>
        <taxon>Tracheophyta</taxon>
        <taxon>Spermatophyta</taxon>
        <taxon>Magnoliopsida</taxon>
        <taxon>Liliopsida</taxon>
        <taxon>Poales</taxon>
        <taxon>Poaceae</taxon>
        <taxon>PACMAD clade</taxon>
        <taxon>Panicoideae</taxon>
        <taxon>Andropogonodae</taxon>
        <taxon>Andropogoneae</taxon>
        <taxon>Saccharinae</taxon>
        <taxon>Miscanthus</taxon>
    </lineage>
</organism>
<accession>A0A811QMZ2</accession>
<dbReference type="InterPro" id="IPR058922">
    <property type="entry name" value="WHD_DRP"/>
</dbReference>
<dbReference type="InterPro" id="IPR036388">
    <property type="entry name" value="WH-like_DNA-bd_sf"/>
</dbReference>
<keyword evidence="4" id="KW-0547">Nucleotide-binding</keyword>
<evidence type="ECO:0000313" key="12">
    <source>
        <dbReference type="Proteomes" id="UP000604825"/>
    </source>
</evidence>
<dbReference type="InterPro" id="IPR002182">
    <property type="entry name" value="NB-ARC"/>
</dbReference>
<dbReference type="Proteomes" id="UP000604825">
    <property type="component" value="Unassembled WGS sequence"/>
</dbReference>
<evidence type="ECO:0000259" key="10">
    <source>
        <dbReference type="Pfam" id="PF23598"/>
    </source>
</evidence>
<dbReference type="SUPFAM" id="SSF52540">
    <property type="entry name" value="P-loop containing nucleoside triphosphate hydrolases"/>
    <property type="match status" value="1"/>
</dbReference>
<dbReference type="InterPro" id="IPR042197">
    <property type="entry name" value="Apaf_helical"/>
</dbReference>
<dbReference type="CDD" id="cd14798">
    <property type="entry name" value="RX-CC_like"/>
    <property type="match status" value="1"/>
</dbReference>
<dbReference type="GO" id="GO:0043531">
    <property type="term" value="F:ADP binding"/>
    <property type="evidence" value="ECO:0007669"/>
    <property type="project" value="InterPro"/>
</dbReference>
<feature type="domain" description="Disease resistance protein winged helix" evidence="9">
    <location>
        <begin position="443"/>
        <end position="509"/>
    </location>
</feature>
<protein>
    <submittedName>
        <fullName evidence="11">Uncharacterized protein</fullName>
    </submittedName>
</protein>
<dbReference type="InterPro" id="IPR032675">
    <property type="entry name" value="LRR_dom_sf"/>
</dbReference>
<dbReference type="Gene3D" id="3.80.10.10">
    <property type="entry name" value="Ribonuclease Inhibitor"/>
    <property type="match status" value="1"/>
</dbReference>
<dbReference type="PRINTS" id="PR00364">
    <property type="entry name" value="DISEASERSIST"/>
</dbReference>
<feature type="domain" description="NB-ARC" evidence="7">
    <location>
        <begin position="196"/>
        <end position="352"/>
    </location>
</feature>
<dbReference type="GO" id="GO:0009626">
    <property type="term" value="P:plant-type hypersensitive response"/>
    <property type="evidence" value="ECO:0007669"/>
    <property type="project" value="UniProtKB-ARBA"/>
</dbReference>
<dbReference type="InterPro" id="IPR027417">
    <property type="entry name" value="P-loop_NTPase"/>
</dbReference>
<dbReference type="InterPro" id="IPR044974">
    <property type="entry name" value="Disease_R_plants"/>
</dbReference>
<evidence type="ECO:0000259" key="7">
    <source>
        <dbReference type="Pfam" id="PF00931"/>
    </source>
</evidence>
<feature type="domain" description="Disease resistance R13L4/SHOC-2-like LRR" evidence="10">
    <location>
        <begin position="562"/>
        <end position="900"/>
    </location>
</feature>
<evidence type="ECO:0000259" key="9">
    <source>
        <dbReference type="Pfam" id="PF23559"/>
    </source>
</evidence>
<dbReference type="Gene3D" id="3.40.50.300">
    <property type="entry name" value="P-loop containing nucleotide triphosphate hydrolases"/>
    <property type="match status" value="1"/>
</dbReference>
<keyword evidence="12" id="KW-1185">Reference proteome</keyword>
<sequence>MAGVLDALASYIQNMLMQMAADEVHMLLGVSGEIDNMDIKLRDLKNILADADRRNITDRSVQAWGIELRNAMYDATDILDLCQLKAMKRGQRHDAGCFNPLLFCLRNPLHAHDIGSRIKNLNKKLDDIKARGASFNFMNLGTYEDRGTNVVSYPSGTRETLGWLDESGLFGEKIEEDTTNLVEMLTKKYPTDDDKSNKIIIFAIVGIGGIGKTTLAQKIFNSEVIKHEFTKKIWLCVSQDFNDTEMLRRVIIEAGGNHHACGISKVALEQTLIEALKGHKTLLVMDDVWDYNIWEGVLRTPFVNAMLAQGSRVLVTTRHDIVARQMKAEEPYHRIDKLGLEDAWLLLKKQVVTYVNDEPQVEILKDIGMRLVEKCDGLPLGVKVMGGLLRQKRIRRTDWQNVLDDSLWSVSQMPKELNYAVYLSYEDLQPCLKPCFLHCSLIPRGTLFSVHDIVGMWISEGFVHGTLRDLEEIGREYYDQLIQRNLIEPDKTYLDQAVCNMHDIVRSFAHNMLGDEALIAHNSKIGIDKLKSQKFFRLSLQSKGSEQHDLEWCSLQTQTSLRTLFLFGNIKIKPGDSFVSLSSLRTLHLDSVNIDAIAESLYQLKHLRYLSIQNCNTSKLPEDIGKLKFLQYISLSGCQSLANLPSSIGFLQDLRFLRLDRKNVSVTPREFSGLTSLRKLYGFPAHMDCDHCSLEELGPLSQLTNLHISFLENVASSSSAIQAKLGGKKRLRYLSLGCTSRLGDDGLLVKEEEGISEKAKRQIKEVFDELCPPPGLENLEIEGYFGERLPGWMMPAAAVMPLRSMRILMMHDLACCTELPSGLSQLPCLELLQIVRAPAIKRVGLEFLQPSNHVGVAFPRLHDLTFGRFVEWEEWEWEEQVKAMPILERLRLSLCKLSHMPPGLAFHAKALKKLYIYDVKNLRYLENFTSVVHLDVFRNTDLERISNLPKLQKLVIVMCPEMKVLEGMPSLHRLDLEDYAMETVPKYLQDVNPRHLLLDCSLSLLTAIAAGKSGPEWHKFSHIQLVKAYANDKGSPRKWYVLYTRDPFRFETNISRSAIAQARSRRTWFLYNKICPIEEEWLVERRTSADKRLPLCLRFRWHAYDHLIFWLRRACLHCSEAARVAAPSNQWTEEGWQAVFEEMSIEYQKRVPPRNLQASAPKAGASKAKAMKTITAKAEALKWKVLPQPTDV</sequence>
<dbReference type="FunFam" id="1.10.10.10:FF:000322">
    <property type="entry name" value="Probable disease resistance protein At1g63360"/>
    <property type="match status" value="1"/>
</dbReference>
<reference evidence="11" key="1">
    <citation type="submission" date="2020-10" db="EMBL/GenBank/DDBJ databases">
        <authorList>
            <person name="Han B."/>
            <person name="Lu T."/>
            <person name="Zhao Q."/>
            <person name="Huang X."/>
            <person name="Zhao Y."/>
        </authorList>
    </citation>
    <scope>NUCLEOTIDE SEQUENCE</scope>
</reference>
<keyword evidence="6" id="KW-0175">Coiled coil</keyword>
<name>A0A811QMZ2_9POAL</name>
<evidence type="ECO:0000256" key="1">
    <source>
        <dbReference type="ARBA" id="ARBA00008894"/>
    </source>
</evidence>
<dbReference type="Gene3D" id="1.10.10.10">
    <property type="entry name" value="Winged helix-like DNA-binding domain superfamily/Winged helix DNA-binding domain"/>
    <property type="match status" value="1"/>
</dbReference>
<evidence type="ECO:0000256" key="5">
    <source>
        <dbReference type="ARBA" id="ARBA00022821"/>
    </source>
</evidence>
<comment type="similarity">
    <text evidence="1">Belongs to the disease resistance NB-LRR family.</text>
</comment>
<dbReference type="OrthoDB" id="762143at2759"/>
<dbReference type="Pfam" id="PF23598">
    <property type="entry name" value="LRR_14"/>
    <property type="match status" value="1"/>
</dbReference>
<evidence type="ECO:0000256" key="6">
    <source>
        <dbReference type="ARBA" id="ARBA00023054"/>
    </source>
</evidence>
<dbReference type="Pfam" id="PF23559">
    <property type="entry name" value="WHD_DRP"/>
    <property type="match status" value="1"/>
</dbReference>
<dbReference type="AlphaFoldDB" id="A0A811QMZ2"/>
<dbReference type="InterPro" id="IPR055414">
    <property type="entry name" value="LRR_R13L4/SHOC2-like"/>
</dbReference>
<evidence type="ECO:0000259" key="8">
    <source>
        <dbReference type="Pfam" id="PF18052"/>
    </source>
</evidence>
<dbReference type="EMBL" id="CAJGYO010000010">
    <property type="protein sequence ID" value="CAD6257492.1"/>
    <property type="molecule type" value="Genomic_DNA"/>
</dbReference>
<dbReference type="PANTHER" id="PTHR23155">
    <property type="entry name" value="DISEASE RESISTANCE PROTEIN RP"/>
    <property type="match status" value="1"/>
</dbReference>
<evidence type="ECO:0000256" key="2">
    <source>
        <dbReference type="ARBA" id="ARBA00022614"/>
    </source>
</evidence>
<dbReference type="GO" id="GO:0042742">
    <property type="term" value="P:defense response to bacterium"/>
    <property type="evidence" value="ECO:0007669"/>
    <property type="project" value="UniProtKB-ARBA"/>
</dbReference>
<dbReference type="InterPro" id="IPR038005">
    <property type="entry name" value="RX-like_CC"/>
</dbReference>
<keyword evidence="2" id="KW-0433">Leucine-rich repeat</keyword>
<proteinExistence type="inferred from homology"/>
<dbReference type="GO" id="GO:0002758">
    <property type="term" value="P:innate immune response-activating signaling pathway"/>
    <property type="evidence" value="ECO:0007669"/>
    <property type="project" value="UniProtKB-ARBA"/>
</dbReference>
<dbReference type="Gene3D" id="1.10.8.430">
    <property type="entry name" value="Helical domain of apoptotic protease-activating factors"/>
    <property type="match status" value="1"/>
</dbReference>
<evidence type="ECO:0000256" key="3">
    <source>
        <dbReference type="ARBA" id="ARBA00022737"/>
    </source>
</evidence>
<comment type="caution">
    <text evidence="11">The sequence shown here is derived from an EMBL/GenBank/DDBJ whole genome shotgun (WGS) entry which is preliminary data.</text>
</comment>
<gene>
    <name evidence="11" type="ORF">NCGR_LOCUS40977</name>
</gene>
<evidence type="ECO:0000256" key="4">
    <source>
        <dbReference type="ARBA" id="ARBA00022741"/>
    </source>
</evidence>
<feature type="domain" description="Disease resistance N-terminal" evidence="8">
    <location>
        <begin position="13"/>
        <end position="94"/>
    </location>
</feature>
<dbReference type="SUPFAM" id="SSF52058">
    <property type="entry name" value="L domain-like"/>
    <property type="match status" value="1"/>
</dbReference>